<evidence type="ECO:0000256" key="5">
    <source>
        <dbReference type="ARBA" id="ARBA00022840"/>
    </source>
</evidence>
<keyword evidence="7" id="KW-0805">Transcription regulation</keyword>
<dbReference type="Proteomes" id="UP000014977">
    <property type="component" value="Unassembled WGS sequence"/>
</dbReference>
<dbReference type="GO" id="GO:0005524">
    <property type="term" value="F:ATP binding"/>
    <property type="evidence" value="ECO:0007669"/>
    <property type="project" value="UniProtKB-KW"/>
</dbReference>
<dbReference type="PROSITE" id="PS00688">
    <property type="entry name" value="SIGMA54_INTERACT_3"/>
    <property type="match status" value="1"/>
</dbReference>
<dbReference type="Gene3D" id="3.40.50.2300">
    <property type="match status" value="1"/>
</dbReference>
<dbReference type="InterPro" id="IPR001789">
    <property type="entry name" value="Sig_transdc_resp-reg_receiver"/>
</dbReference>
<dbReference type="Pfam" id="PF00158">
    <property type="entry name" value="Sigma54_activat"/>
    <property type="match status" value="1"/>
</dbReference>
<dbReference type="InterPro" id="IPR027417">
    <property type="entry name" value="P-loop_NTPase"/>
</dbReference>
<dbReference type="CDD" id="cd00009">
    <property type="entry name" value="AAA"/>
    <property type="match status" value="1"/>
</dbReference>
<evidence type="ECO:0000313" key="14">
    <source>
        <dbReference type="EMBL" id="EPR40827.1"/>
    </source>
</evidence>
<dbReference type="SUPFAM" id="SSF46689">
    <property type="entry name" value="Homeodomain-like"/>
    <property type="match status" value="1"/>
</dbReference>
<keyword evidence="5" id="KW-0067">ATP-binding</keyword>
<dbReference type="Pfam" id="PF25601">
    <property type="entry name" value="AAA_lid_14"/>
    <property type="match status" value="1"/>
</dbReference>
<evidence type="ECO:0000256" key="8">
    <source>
        <dbReference type="ARBA" id="ARBA00023125"/>
    </source>
</evidence>
<dbReference type="InterPro" id="IPR003593">
    <property type="entry name" value="AAA+_ATPase"/>
</dbReference>
<name>S7TUT7_DESML</name>
<dbReference type="SMART" id="SM00448">
    <property type="entry name" value="REC"/>
    <property type="match status" value="1"/>
</dbReference>
<dbReference type="InterPro" id="IPR002197">
    <property type="entry name" value="HTH_Fis"/>
</dbReference>
<dbReference type="EMBL" id="ATHJ01000080">
    <property type="protein sequence ID" value="EPR40827.1"/>
    <property type="molecule type" value="Genomic_DNA"/>
</dbReference>
<keyword evidence="9" id="KW-0010">Activator</keyword>
<evidence type="ECO:0000256" key="2">
    <source>
        <dbReference type="ARBA" id="ARBA00022490"/>
    </source>
</evidence>
<dbReference type="SUPFAM" id="SSF52172">
    <property type="entry name" value="CheY-like"/>
    <property type="match status" value="1"/>
</dbReference>
<dbReference type="InterPro" id="IPR011006">
    <property type="entry name" value="CheY-like_superfamily"/>
</dbReference>
<dbReference type="SUPFAM" id="SSF52540">
    <property type="entry name" value="P-loop containing nucleoside triphosphate hydrolases"/>
    <property type="match status" value="1"/>
</dbReference>
<dbReference type="GO" id="GO:0005737">
    <property type="term" value="C:cytoplasm"/>
    <property type="evidence" value="ECO:0007669"/>
    <property type="project" value="UniProtKB-SubCell"/>
</dbReference>
<dbReference type="RefSeq" id="WP_020876761.1">
    <property type="nucleotide sequence ID" value="NZ_ATHJ01000080.1"/>
</dbReference>
<keyword evidence="2" id="KW-0963">Cytoplasm</keyword>
<dbReference type="STRING" id="897.B2D07_00720"/>
<comment type="subcellular location">
    <subcellularLocation>
        <location evidence="1">Cytoplasm</location>
    </subcellularLocation>
</comment>
<reference evidence="14 15" key="1">
    <citation type="journal article" date="2013" name="Genome Announc.">
        <title>Draft genome sequences for three mercury-methylating, sulfate-reducing bacteria.</title>
        <authorList>
            <person name="Brown S.D."/>
            <person name="Hurt R.A.Jr."/>
            <person name="Gilmour C.C."/>
            <person name="Elias D.A."/>
        </authorList>
    </citation>
    <scope>NUCLEOTIDE SEQUENCE [LARGE SCALE GENOMIC DNA]</scope>
    <source>
        <strain evidence="14 15">DSM 2059</strain>
    </source>
</reference>
<evidence type="ECO:0000256" key="7">
    <source>
        <dbReference type="ARBA" id="ARBA00023015"/>
    </source>
</evidence>
<dbReference type="PROSITE" id="PS50110">
    <property type="entry name" value="RESPONSE_REGULATORY"/>
    <property type="match status" value="1"/>
</dbReference>
<dbReference type="OrthoDB" id="9763792at2"/>
<feature type="domain" description="Response regulatory" evidence="13">
    <location>
        <begin position="3"/>
        <end position="117"/>
    </location>
</feature>
<dbReference type="GO" id="GO:0006355">
    <property type="term" value="P:regulation of DNA-templated transcription"/>
    <property type="evidence" value="ECO:0007669"/>
    <property type="project" value="InterPro"/>
</dbReference>
<dbReference type="GO" id="GO:0043565">
    <property type="term" value="F:sequence-specific DNA binding"/>
    <property type="evidence" value="ECO:0007669"/>
    <property type="project" value="InterPro"/>
</dbReference>
<evidence type="ECO:0000256" key="6">
    <source>
        <dbReference type="ARBA" id="ARBA00023012"/>
    </source>
</evidence>
<dbReference type="InterPro" id="IPR002078">
    <property type="entry name" value="Sigma_54_int"/>
</dbReference>
<dbReference type="InterPro" id="IPR058031">
    <property type="entry name" value="AAA_lid_NorR"/>
</dbReference>
<dbReference type="eggNOG" id="COG2204">
    <property type="taxonomic scope" value="Bacteria"/>
</dbReference>
<dbReference type="Gene3D" id="3.40.50.300">
    <property type="entry name" value="P-loop containing nucleotide triphosphate hydrolases"/>
    <property type="match status" value="1"/>
</dbReference>
<keyword evidence="3 11" id="KW-0597">Phosphoprotein</keyword>
<feature type="domain" description="Sigma-54 factor interaction" evidence="12">
    <location>
        <begin position="142"/>
        <end position="373"/>
    </location>
</feature>
<evidence type="ECO:0000259" key="12">
    <source>
        <dbReference type="PROSITE" id="PS50045"/>
    </source>
</evidence>
<evidence type="ECO:0000256" key="1">
    <source>
        <dbReference type="ARBA" id="ARBA00004496"/>
    </source>
</evidence>
<dbReference type="FunFam" id="1.10.8.60:FF:000014">
    <property type="entry name" value="DNA-binding transcriptional regulator NtrC"/>
    <property type="match status" value="1"/>
</dbReference>
<keyword evidence="10" id="KW-0804">Transcription</keyword>
<dbReference type="PRINTS" id="PR01590">
    <property type="entry name" value="HTHFIS"/>
</dbReference>
<evidence type="ECO:0000256" key="11">
    <source>
        <dbReference type="PROSITE-ProRule" id="PRU00169"/>
    </source>
</evidence>
<evidence type="ECO:0000259" key="13">
    <source>
        <dbReference type="PROSITE" id="PS50110"/>
    </source>
</evidence>
<dbReference type="Pfam" id="PF00072">
    <property type="entry name" value="Response_reg"/>
    <property type="match status" value="1"/>
</dbReference>
<dbReference type="FunFam" id="3.40.50.300:FF:000006">
    <property type="entry name" value="DNA-binding transcriptional regulator NtrC"/>
    <property type="match status" value="1"/>
</dbReference>
<evidence type="ECO:0000256" key="9">
    <source>
        <dbReference type="ARBA" id="ARBA00023159"/>
    </source>
</evidence>
<feature type="modified residue" description="4-aspartylphosphate" evidence="11">
    <location>
        <position position="52"/>
    </location>
</feature>
<dbReference type="InterPro" id="IPR009057">
    <property type="entry name" value="Homeodomain-like_sf"/>
</dbReference>
<keyword evidence="8" id="KW-0238">DNA-binding</keyword>
<keyword evidence="15" id="KW-1185">Reference proteome</keyword>
<dbReference type="Gene3D" id="1.10.8.60">
    <property type="match status" value="1"/>
</dbReference>
<keyword evidence="4" id="KW-0547">Nucleotide-binding</keyword>
<dbReference type="AlphaFoldDB" id="S7TUT7"/>
<dbReference type="Gene3D" id="1.10.10.60">
    <property type="entry name" value="Homeodomain-like"/>
    <property type="match status" value="1"/>
</dbReference>
<gene>
    <name evidence="14" type="ORF">dsmv_2330</name>
</gene>
<protein>
    <submittedName>
        <fullName evidence="14">Two component, sigma54 specific, transcriptional regulator, Fis family</fullName>
    </submittedName>
</protein>
<dbReference type="GO" id="GO:0000160">
    <property type="term" value="P:phosphorelay signal transduction system"/>
    <property type="evidence" value="ECO:0007669"/>
    <property type="project" value="UniProtKB-KW"/>
</dbReference>
<dbReference type="SMART" id="SM00382">
    <property type="entry name" value="AAA"/>
    <property type="match status" value="1"/>
</dbReference>
<organism evidence="14 15">
    <name type="scientific">Desulfococcus multivorans DSM 2059</name>
    <dbReference type="NCBI Taxonomy" id="1121405"/>
    <lineage>
        <taxon>Bacteria</taxon>
        <taxon>Pseudomonadati</taxon>
        <taxon>Thermodesulfobacteriota</taxon>
        <taxon>Desulfobacteria</taxon>
        <taxon>Desulfobacterales</taxon>
        <taxon>Desulfococcaceae</taxon>
        <taxon>Desulfococcus</taxon>
    </lineage>
</organism>
<evidence type="ECO:0000313" key="15">
    <source>
        <dbReference type="Proteomes" id="UP000014977"/>
    </source>
</evidence>
<evidence type="ECO:0000256" key="4">
    <source>
        <dbReference type="ARBA" id="ARBA00022741"/>
    </source>
</evidence>
<dbReference type="PANTHER" id="PTHR32071">
    <property type="entry name" value="TRANSCRIPTIONAL REGULATORY PROTEIN"/>
    <property type="match status" value="1"/>
</dbReference>
<sequence>METILIVDDEKNYTLILSAILEEEGFETLTANSGNDAVNILENADIDLVITDMKMPGMDGIELLESIKEKDPDLPVIMMTAYGTVEKAVEAMQKGAYNYILKPFENENLIIYVNKAIEMFRIVKENRHLRNSIESRYRFGNIIGKSKSMQAVFATIEKIAPATATVLIEGENGTGKELVAKSIHFNSPRRNEPFIPVNCSALSESLLESELFGHEKGAFTGAMSMKKGRFELADRGTIFLDEIGELSHSLQVKLLRVLQEKSFERVGGIKPIVADIRIIAATNKQLKQEVAKGNFREDLFYRLNVLHLTLPPLRERTEDIRLLVQHFIDKYADERNVDIPIKGIDQEVERLFYEYHWPGNIRELENVIERAMILCPGDTIRVSDLPRSFQTNAYSTLKINDIPTNANLAETLADIEKALISRALMLSNNVQAHAAKMLGIGKSGLNQKIKKYNLDVGTKK</sequence>
<dbReference type="PROSITE" id="PS50045">
    <property type="entry name" value="SIGMA54_INTERACT_4"/>
    <property type="match status" value="1"/>
</dbReference>
<keyword evidence="6" id="KW-0902">Two-component regulatory system</keyword>
<evidence type="ECO:0000256" key="3">
    <source>
        <dbReference type="ARBA" id="ARBA00022553"/>
    </source>
</evidence>
<accession>S7TUT7</accession>
<comment type="caution">
    <text evidence="14">The sequence shown here is derived from an EMBL/GenBank/DDBJ whole genome shotgun (WGS) entry which is preliminary data.</text>
</comment>
<dbReference type="FunFam" id="3.40.50.2300:FF:000018">
    <property type="entry name" value="DNA-binding transcriptional regulator NtrC"/>
    <property type="match status" value="1"/>
</dbReference>
<dbReference type="Pfam" id="PF02954">
    <property type="entry name" value="HTH_8"/>
    <property type="match status" value="1"/>
</dbReference>
<evidence type="ECO:0000256" key="10">
    <source>
        <dbReference type="ARBA" id="ARBA00023163"/>
    </source>
</evidence>
<dbReference type="InterPro" id="IPR025944">
    <property type="entry name" value="Sigma_54_int_dom_CS"/>
</dbReference>
<proteinExistence type="predicted"/>